<dbReference type="Proteomes" id="UP000001494">
    <property type="component" value="Chromosome"/>
</dbReference>
<name>A0A0H3G3L4_ZYMMA</name>
<feature type="domain" description="J" evidence="2">
    <location>
        <begin position="148"/>
        <end position="205"/>
    </location>
</feature>
<evidence type="ECO:0000313" key="4">
    <source>
        <dbReference type="Proteomes" id="UP000001494"/>
    </source>
</evidence>
<dbReference type="KEGG" id="zmm:Zmob_1584"/>
<evidence type="ECO:0000313" key="3">
    <source>
        <dbReference type="EMBL" id="AEH63399.1"/>
    </source>
</evidence>
<evidence type="ECO:0000256" key="1">
    <source>
        <dbReference type="SAM" id="MobiDB-lite"/>
    </source>
</evidence>
<dbReference type="Gene3D" id="1.10.287.110">
    <property type="entry name" value="DnaJ domain"/>
    <property type="match status" value="1"/>
</dbReference>
<organism evidence="3 4">
    <name type="scientific">Zymomonas mobilis subsp. mobilis (strain ATCC 10988 / DSM 424 / LMG 404 / NCIMB 8938 / NRRL B-806 / ZM1)</name>
    <dbReference type="NCBI Taxonomy" id="555217"/>
    <lineage>
        <taxon>Bacteria</taxon>
        <taxon>Pseudomonadati</taxon>
        <taxon>Pseudomonadota</taxon>
        <taxon>Alphaproteobacteria</taxon>
        <taxon>Sphingomonadales</taxon>
        <taxon>Zymomonadaceae</taxon>
        <taxon>Zymomonas</taxon>
    </lineage>
</organism>
<sequence length="207" mass="23559">MGTSLAERDRKSTSERFHGRVSGQDRLCEHPGCTKLGEFKAPRQAGETPPEGGDSRWHWFCLEHVRAFNNSYNYFEGMSEEEIYHEQRPYSGWETESRAFATNGSTPPPRWADFKDPLDAVAARFKRSGDKGFFHRQSGKRVSPSDEKALKTLGLEAGADRGKLRKRYAELLRRYHPDRNGGNRSYEKALQDVIAAYTHLKSSAVFA</sequence>
<feature type="region of interest" description="Disordered" evidence="1">
    <location>
        <begin position="1"/>
        <end position="25"/>
    </location>
</feature>
<proteinExistence type="predicted"/>
<dbReference type="InterPro" id="IPR001623">
    <property type="entry name" value="DnaJ_domain"/>
</dbReference>
<dbReference type="SMART" id="SM00271">
    <property type="entry name" value="DnaJ"/>
    <property type="match status" value="1"/>
</dbReference>
<dbReference type="CDD" id="cd06257">
    <property type="entry name" value="DnaJ"/>
    <property type="match status" value="1"/>
</dbReference>
<dbReference type="SUPFAM" id="SSF46565">
    <property type="entry name" value="Chaperone J-domain"/>
    <property type="match status" value="1"/>
</dbReference>
<accession>A0A0H3G3L4</accession>
<dbReference type="InterPro" id="IPR036869">
    <property type="entry name" value="J_dom_sf"/>
</dbReference>
<dbReference type="eggNOG" id="COG2214">
    <property type="taxonomic scope" value="Bacteria"/>
</dbReference>
<gene>
    <name evidence="3" type="ordered locus">Zmob_1584</name>
</gene>
<dbReference type="AlphaFoldDB" id="A0A0H3G3L4"/>
<feature type="compositionally biased region" description="Basic and acidic residues" evidence="1">
    <location>
        <begin position="1"/>
        <end position="18"/>
    </location>
</feature>
<dbReference type="Pfam" id="PF00226">
    <property type="entry name" value="DnaJ"/>
    <property type="match status" value="1"/>
</dbReference>
<reference evidence="3 4" key="1">
    <citation type="journal article" date="2011" name="J. Bacteriol.">
        <title>Genome sequence of the ethanol-producing Zymomonas mobilis subsp. mobilis lectotype strain ATCC 10988.</title>
        <authorList>
            <person name="Pappas K.M."/>
            <person name="Kouvelis V.N."/>
            <person name="Saunders E."/>
            <person name="Brettin T.S."/>
            <person name="Bruce D."/>
            <person name="Detter C."/>
            <person name="Balakireva M."/>
            <person name="Han C.S."/>
            <person name="Savvakis G."/>
            <person name="Kyrpides N.C."/>
            <person name="Typas M.A."/>
        </authorList>
    </citation>
    <scope>NUCLEOTIDE SEQUENCE [LARGE SCALE GENOMIC DNA]</scope>
    <source>
        <strain evidence="4">ATCC 10988 / DSM 424 / CCUG 17860 / LMG 404 / NCIMB 8938 / NRRL B-806 / ZM1</strain>
    </source>
</reference>
<dbReference type="HOGENOM" id="CLU_096103_0_0_5"/>
<keyword evidence="3" id="KW-0346">Stress response</keyword>
<dbReference type="OrthoDB" id="9786294at2"/>
<dbReference type="EMBL" id="CP002850">
    <property type="protein sequence ID" value="AEH63399.1"/>
    <property type="molecule type" value="Genomic_DNA"/>
</dbReference>
<dbReference type="RefSeq" id="WP_014501148.1">
    <property type="nucleotide sequence ID" value="NC_017262.1"/>
</dbReference>
<protein>
    <submittedName>
        <fullName evidence="3">Heat shock protein DnaJ domain protein</fullName>
    </submittedName>
</protein>
<dbReference type="PROSITE" id="PS50076">
    <property type="entry name" value="DNAJ_2"/>
    <property type="match status" value="1"/>
</dbReference>
<evidence type="ECO:0000259" key="2">
    <source>
        <dbReference type="PROSITE" id="PS50076"/>
    </source>
</evidence>